<dbReference type="Proteomes" id="UP000745859">
    <property type="component" value="Unassembled WGS sequence"/>
</dbReference>
<dbReference type="RefSeq" id="WP_167186755.1">
    <property type="nucleotide sequence ID" value="NZ_JAASQL010000001.1"/>
</dbReference>
<evidence type="ECO:0000313" key="1">
    <source>
        <dbReference type="EMBL" id="NIJ45258.1"/>
    </source>
</evidence>
<dbReference type="EMBL" id="JAASQL010000001">
    <property type="protein sequence ID" value="NIJ45258.1"/>
    <property type="molecule type" value="Genomic_DNA"/>
</dbReference>
<sequence length="71" mass="8634">MKTELTLHQQRKNLNRIYDKIINQKELPEQEFDELMGLWISKNEKLEEKEHFFEISFFPLKNNNPNNNITA</sequence>
<comment type="caution">
    <text evidence="1">The sequence shown here is derived from an EMBL/GenBank/DDBJ whole genome shotgun (WGS) entry which is preliminary data.</text>
</comment>
<accession>A0ABX0UAG3</accession>
<keyword evidence="2" id="KW-1185">Reference proteome</keyword>
<protein>
    <submittedName>
        <fullName evidence="1">Uncharacterized protein</fullName>
    </submittedName>
</protein>
<reference evidence="1 2" key="1">
    <citation type="submission" date="2020-03" db="EMBL/GenBank/DDBJ databases">
        <title>Genomic Encyclopedia of Type Strains, Phase IV (KMG-IV): sequencing the most valuable type-strain genomes for metagenomic binning, comparative biology and taxonomic classification.</title>
        <authorList>
            <person name="Goeker M."/>
        </authorList>
    </citation>
    <scope>NUCLEOTIDE SEQUENCE [LARGE SCALE GENOMIC DNA]</scope>
    <source>
        <strain evidence="1 2">DSM 101599</strain>
    </source>
</reference>
<organism evidence="1 2">
    <name type="scientific">Wenyingzhuangia heitensis</name>
    <dbReference type="NCBI Taxonomy" id="1487859"/>
    <lineage>
        <taxon>Bacteria</taxon>
        <taxon>Pseudomonadati</taxon>
        <taxon>Bacteroidota</taxon>
        <taxon>Flavobacteriia</taxon>
        <taxon>Flavobacteriales</taxon>
        <taxon>Flavobacteriaceae</taxon>
        <taxon>Wenyingzhuangia</taxon>
    </lineage>
</organism>
<gene>
    <name evidence="1" type="ORF">FHR24_001697</name>
</gene>
<evidence type="ECO:0000313" key="2">
    <source>
        <dbReference type="Proteomes" id="UP000745859"/>
    </source>
</evidence>
<proteinExistence type="predicted"/>
<name>A0ABX0UAG3_9FLAO</name>